<gene>
    <name evidence="1" type="ORF">RRG08_058065</name>
</gene>
<sequence length="84" mass="9307">MNRCRRIIRAPSLVIVVEFVSDGMANAIGCILNSTHNEILKPVKIWRRAPGAVWVLTAAATVAACQPQMVSPYCRSRSFYSNDN</sequence>
<dbReference type="AlphaFoldDB" id="A0AAE1ACF9"/>
<reference evidence="1" key="1">
    <citation type="journal article" date="2023" name="G3 (Bethesda)">
        <title>A reference genome for the long-term kleptoplast-retaining sea slug Elysia crispata morphotype clarki.</title>
        <authorList>
            <person name="Eastman K.E."/>
            <person name="Pendleton A.L."/>
            <person name="Shaikh M.A."/>
            <person name="Suttiyut T."/>
            <person name="Ogas R."/>
            <person name="Tomko P."/>
            <person name="Gavelis G."/>
            <person name="Widhalm J.R."/>
            <person name="Wisecaver J.H."/>
        </authorList>
    </citation>
    <scope>NUCLEOTIDE SEQUENCE</scope>
    <source>
        <strain evidence="1">ECLA1</strain>
    </source>
</reference>
<comment type="caution">
    <text evidence="1">The sequence shown here is derived from an EMBL/GenBank/DDBJ whole genome shotgun (WGS) entry which is preliminary data.</text>
</comment>
<evidence type="ECO:0000313" key="2">
    <source>
        <dbReference type="Proteomes" id="UP001283361"/>
    </source>
</evidence>
<protein>
    <submittedName>
        <fullName evidence="1">Uncharacterized protein</fullName>
    </submittedName>
</protein>
<dbReference type="EMBL" id="JAWDGP010002242">
    <property type="protein sequence ID" value="KAK3784466.1"/>
    <property type="molecule type" value="Genomic_DNA"/>
</dbReference>
<keyword evidence="2" id="KW-1185">Reference proteome</keyword>
<organism evidence="1 2">
    <name type="scientific">Elysia crispata</name>
    <name type="common">lettuce slug</name>
    <dbReference type="NCBI Taxonomy" id="231223"/>
    <lineage>
        <taxon>Eukaryota</taxon>
        <taxon>Metazoa</taxon>
        <taxon>Spiralia</taxon>
        <taxon>Lophotrochozoa</taxon>
        <taxon>Mollusca</taxon>
        <taxon>Gastropoda</taxon>
        <taxon>Heterobranchia</taxon>
        <taxon>Euthyneura</taxon>
        <taxon>Panpulmonata</taxon>
        <taxon>Sacoglossa</taxon>
        <taxon>Placobranchoidea</taxon>
        <taxon>Plakobranchidae</taxon>
        <taxon>Elysia</taxon>
    </lineage>
</organism>
<dbReference type="Proteomes" id="UP001283361">
    <property type="component" value="Unassembled WGS sequence"/>
</dbReference>
<evidence type="ECO:0000313" key="1">
    <source>
        <dbReference type="EMBL" id="KAK3784466.1"/>
    </source>
</evidence>
<accession>A0AAE1ACF9</accession>
<proteinExistence type="predicted"/>
<name>A0AAE1ACF9_9GAST</name>